<evidence type="ECO:0000256" key="1">
    <source>
        <dbReference type="SAM" id="SignalP"/>
    </source>
</evidence>
<feature type="signal peptide" evidence="1">
    <location>
        <begin position="1"/>
        <end position="23"/>
    </location>
</feature>
<accession>A0ABW8KI35</accession>
<keyword evidence="1" id="KW-0732">Signal</keyword>
<comment type="caution">
    <text evidence="2">The sequence shown here is derived from an EMBL/GenBank/DDBJ whole genome shotgun (WGS) entry which is preliminary data.</text>
</comment>
<keyword evidence="3" id="KW-1185">Reference proteome</keyword>
<dbReference type="RefSeq" id="WP_404538825.1">
    <property type="nucleotide sequence ID" value="NZ_JADIKL010000004.1"/>
</dbReference>
<evidence type="ECO:0000313" key="3">
    <source>
        <dbReference type="Proteomes" id="UP001620397"/>
    </source>
</evidence>
<name>A0ABW8KI35_9GAMM</name>
<evidence type="ECO:0000313" key="2">
    <source>
        <dbReference type="EMBL" id="MFK2931081.1"/>
    </source>
</evidence>
<sequence>MNRMYLKAGSALLLAVMFGQARAAEASHTATLQRMPDSYAQAAKLIDLGHGRFLNRTDAVQRRMISGLVDIDSLWGVPR</sequence>
<dbReference type="Proteomes" id="UP001620397">
    <property type="component" value="Unassembled WGS sequence"/>
</dbReference>
<reference evidence="2 3" key="1">
    <citation type="submission" date="2020-10" db="EMBL/GenBank/DDBJ databases">
        <title>Phylogeny of dyella-like bacteria.</title>
        <authorList>
            <person name="Fu J."/>
        </authorList>
    </citation>
    <scope>NUCLEOTIDE SEQUENCE [LARGE SCALE GENOMIC DNA]</scope>
    <source>
        <strain evidence="2 3">DKC-1</strain>
    </source>
</reference>
<protein>
    <submittedName>
        <fullName evidence="2">Uncharacterized protein</fullName>
    </submittedName>
</protein>
<gene>
    <name evidence="2" type="ORF">ISP14_09780</name>
</gene>
<proteinExistence type="predicted"/>
<feature type="chain" id="PRO_5046324182" evidence="1">
    <location>
        <begin position="24"/>
        <end position="79"/>
    </location>
</feature>
<organism evidence="2 3">
    <name type="scientific">Dyella agri</name>
    <dbReference type="NCBI Taxonomy" id="1926869"/>
    <lineage>
        <taxon>Bacteria</taxon>
        <taxon>Pseudomonadati</taxon>
        <taxon>Pseudomonadota</taxon>
        <taxon>Gammaproteobacteria</taxon>
        <taxon>Lysobacterales</taxon>
        <taxon>Rhodanobacteraceae</taxon>
        <taxon>Dyella</taxon>
    </lineage>
</organism>
<dbReference type="EMBL" id="JADIKL010000004">
    <property type="protein sequence ID" value="MFK2931081.1"/>
    <property type="molecule type" value="Genomic_DNA"/>
</dbReference>